<dbReference type="SUPFAM" id="SSF50998">
    <property type="entry name" value="Quinoprotein alcohol dehydrogenase-like"/>
    <property type="match status" value="1"/>
</dbReference>
<dbReference type="Proteomes" id="UP001500466">
    <property type="component" value="Unassembled WGS sequence"/>
</dbReference>
<keyword evidence="2" id="KW-0812">Transmembrane</keyword>
<evidence type="ECO:0000259" key="3">
    <source>
        <dbReference type="Pfam" id="PF13360"/>
    </source>
</evidence>
<gene>
    <name evidence="4" type="ORF">GCM10023205_47550</name>
</gene>
<evidence type="ECO:0000313" key="5">
    <source>
        <dbReference type="Proteomes" id="UP001500466"/>
    </source>
</evidence>
<feature type="transmembrane region" description="Helical" evidence="2">
    <location>
        <begin position="80"/>
        <end position="100"/>
    </location>
</feature>
<feature type="compositionally biased region" description="Pro residues" evidence="1">
    <location>
        <begin position="1"/>
        <end position="42"/>
    </location>
</feature>
<dbReference type="InterPro" id="IPR002372">
    <property type="entry name" value="PQQ_rpt_dom"/>
</dbReference>
<dbReference type="InterPro" id="IPR018391">
    <property type="entry name" value="PQQ_b-propeller_rpt"/>
</dbReference>
<keyword evidence="2" id="KW-0472">Membrane</keyword>
<dbReference type="SMART" id="SM00564">
    <property type="entry name" value="PQQ"/>
    <property type="match status" value="3"/>
</dbReference>
<dbReference type="PANTHER" id="PTHR34512">
    <property type="entry name" value="CELL SURFACE PROTEIN"/>
    <property type="match status" value="1"/>
</dbReference>
<dbReference type="EMBL" id="BAABHS010000017">
    <property type="protein sequence ID" value="GAA4975179.1"/>
    <property type="molecule type" value="Genomic_DNA"/>
</dbReference>
<evidence type="ECO:0000313" key="4">
    <source>
        <dbReference type="EMBL" id="GAA4975179.1"/>
    </source>
</evidence>
<feature type="compositionally biased region" description="Low complexity" evidence="1">
    <location>
        <begin position="109"/>
        <end position="119"/>
    </location>
</feature>
<feature type="region of interest" description="Disordered" evidence="1">
    <location>
        <begin position="106"/>
        <end position="131"/>
    </location>
</feature>
<reference evidence="5" key="1">
    <citation type="journal article" date="2019" name="Int. J. Syst. Evol. Microbiol.">
        <title>The Global Catalogue of Microorganisms (GCM) 10K type strain sequencing project: providing services to taxonomists for standard genome sequencing and annotation.</title>
        <authorList>
            <consortium name="The Broad Institute Genomics Platform"/>
            <consortium name="The Broad Institute Genome Sequencing Center for Infectious Disease"/>
            <person name="Wu L."/>
            <person name="Ma J."/>
        </authorList>
    </citation>
    <scope>NUCLEOTIDE SEQUENCE [LARGE SCALE GENOMIC DNA]</scope>
    <source>
        <strain evidence="5">JCM 17986</strain>
    </source>
</reference>
<feature type="region of interest" description="Disordered" evidence="1">
    <location>
        <begin position="1"/>
        <end position="75"/>
    </location>
</feature>
<name>A0ABP9HPR6_9ACTN</name>
<keyword evidence="5" id="KW-1185">Reference proteome</keyword>
<protein>
    <recommendedName>
        <fullName evidence="3">Pyrrolo-quinoline quinone repeat domain-containing protein</fullName>
    </recommendedName>
</protein>
<comment type="caution">
    <text evidence="4">The sequence shown here is derived from an EMBL/GenBank/DDBJ whole genome shotgun (WGS) entry which is preliminary data.</text>
</comment>
<dbReference type="Gene3D" id="2.130.10.10">
    <property type="entry name" value="YVTN repeat-like/Quinoprotein amine dehydrogenase"/>
    <property type="match status" value="1"/>
</dbReference>
<evidence type="ECO:0000256" key="2">
    <source>
        <dbReference type="SAM" id="Phobius"/>
    </source>
</evidence>
<dbReference type="InterPro" id="IPR011047">
    <property type="entry name" value="Quinoprotein_ADH-like_sf"/>
</dbReference>
<accession>A0ABP9HPR6</accession>
<dbReference type="Pfam" id="PF13360">
    <property type="entry name" value="PQQ_2"/>
    <property type="match status" value="1"/>
</dbReference>
<evidence type="ECO:0000256" key="1">
    <source>
        <dbReference type="SAM" id="MobiDB-lite"/>
    </source>
</evidence>
<organism evidence="4 5">
    <name type="scientific">Yinghuangia aomiensis</name>
    <dbReference type="NCBI Taxonomy" id="676205"/>
    <lineage>
        <taxon>Bacteria</taxon>
        <taxon>Bacillati</taxon>
        <taxon>Actinomycetota</taxon>
        <taxon>Actinomycetes</taxon>
        <taxon>Kitasatosporales</taxon>
        <taxon>Streptomycetaceae</taxon>
        <taxon>Yinghuangia</taxon>
    </lineage>
</organism>
<proteinExistence type="predicted"/>
<dbReference type="InterPro" id="IPR015943">
    <property type="entry name" value="WD40/YVTN_repeat-like_dom_sf"/>
</dbReference>
<dbReference type="PANTHER" id="PTHR34512:SF30">
    <property type="entry name" value="OUTER MEMBRANE PROTEIN ASSEMBLY FACTOR BAMB"/>
    <property type="match status" value="1"/>
</dbReference>
<keyword evidence="2" id="KW-1133">Transmembrane helix</keyword>
<feature type="compositionally biased region" description="Gly residues" evidence="1">
    <location>
        <begin position="45"/>
        <end position="59"/>
    </location>
</feature>
<feature type="domain" description="Pyrrolo-quinoline quinone repeat" evidence="3">
    <location>
        <begin position="165"/>
        <end position="337"/>
    </location>
</feature>
<sequence>MPDTPPRPTTPPPPSRPPVPPPATAPYPAAYPPPYPAPPPNGPWSGSGPGFGPGSGSGPGPGPGFGPGPASGGRSRRLPAVVAGVVVLVLLAGAGAWFAFGGSDDGDSDAPASAASGASPGPGGSKAAPKSDLVQAWTAAAPGRSDSARGGWVVGAKVYTVLESGIAVREVAGGAETGKVALPAAAGKICAAAARPVGNVGLVGWEGASGDCDNVSALDLDAGTVLWSAVLTESSGAWEMALSGFGDQAVAGAGGYVYAFDLRSGTVKWKYKSQDDGGVYGSWDIRDVLASPTQIAVTVQKMDQKTKYIGGVVVLDPATGTARAKTQLANGPDSWPSLLAADPVVVFDEWNATGILGKKAGVIAVYDGALKPGARFEVGEEDEIVFDKSSMLDGLNEYDGSVVVRDGVLYTGLGSAQDVRSVGAFDLATGKRLWSSSTKVSGYPMPLSADDSGVLVLVGEDHGGTEAHVQRFAKADGTVTTVHTLRAKPAAAGAPTAASRNAYPDKDDEVEIDLGGITYVADGRVVMLSGSSSQPLVRVFA</sequence>